<dbReference type="PANTHER" id="PTHR35525">
    <property type="entry name" value="BLL6575 PROTEIN"/>
    <property type="match status" value="1"/>
</dbReference>
<sequence>MVGAMEFTFISGDLALDLAGTVQHRREDRREDRRELLASPADLARWSVAAGLLTDPPPAGPDDLAAALALREAIYRAATAVLHGEDPAGADRDLINRRAAAARPVPRLTAGGTVHRDGGTTAVLAAAERAAVDLLATADTTVTGPGDGGSGRGVLKECQADPCTRLYLDTSRRRTRRWCDMRECGNRAKAAAFRARHAGPGPHT</sequence>
<gene>
    <name evidence="2" type="ORF">GCM10009727_51430</name>
</gene>
<dbReference type="Gene3D" id="1.10.3300.10">
    <property type="entry name" value="Jann2411-like domain"/>
    <property type="match status" value="1"/>
</dbReference>
<evidence type="ECO:0000313" key="3">
    <source>
        <dbReference type="Proteomes" id="UP001501020"/>
    </source>
</evidence>
<dbReference type="InterPro" id="IPR021005">
    <property type="entry name" value="Znf_CGNR"/>
</dbReference>
<evidence type="ECO:0000313" key="2">
    <source>
        <dbReference type="EMBL" id="GAA2148477.1"/>
    </source>
</evidence>
<dbReference type="SUPFAM" id="SSF160904">
    <property type="entry name" value="Jann2411-like"/>
    <property type="match status" value="1"/>
</dbReference>
<dbReference type="EMBL" id="BAAAMR010000049">
    <property type="protein sequence ID" value="GAA2148477.1"/>
    <property type="molecule type" value="Genomic_DNA"/>
</dbReference>
<dbReference type="Pfam" id="PF11706">
    <property type="entry name" value="zf-CGNR"/>
    <property type="match status" value="1"/>
</dbReference>
<name>A0ABN2ZVN4_9ACTN</name>
<dbReference type="PANTHER" id="PTHR35525:SF3">
    <property type="entry name" value="BLL6575 PROTEIN"/>
    <property type="match status" value="1"/>
</dbReference>
<feature type="domain" description="Zinc finger CGNR" evidence="1">
    <location>
        <begin position="155"/>
        <end position="197"/>
    </location>
</feature>
<dbReference type="Pfam" id="PF07336">
    <property type="entry name" value="ABATE"/>
    <property type="match status" value="1"/>
</dbReference>
<dbReference type="InterPro" id="IPR023286">
    <property type="entry name" value="ABATE_dom_sf"/>
</dbReference>
<dbReference type="Proteomes" id="UP001501020">
    <property type="component" value="Unassembled WGS sequence"/>
</dbReference>
<dbReference type="InterPro" id="IPR010852">
    <property type="entry name" value="ABATE"/>
</dbReference>
<keyword evidence="3" id="KW-1185">Reference proteome</keyword>
<accession>A0ABN2ZVN4</accession>
<evidence type="ECO:0000259" key="1">
    <source>
        <dbReference type="Pfam" id="PF11706"/>
    </source>
</evidence>
<protein>
    <submittedName>
        <fullName evidence="2">CGNR zinc finger domain-containing protein</fullName>
    </submittedName>
</protein>
<organism evidence="2 3">
    <name type="scientific">Actinomadura napierensis</name>
    <dbReference type="NCBI Taxonomy" id="267854"/>
    <lineage>
        <taxon>Bacteria</taxon>
        <taxon>Bacillati</taxon>
        <taxon>Actinomycetota</taxon>
        <taxon>Actinomycetes</taxon>
        <taxon>Streptosporangiales</taxon>
        <taxon>Thermomonosporaceae</taxon>
        <taxon>Actinomadura</taxon>
    </lineage>
</organism>
<reference evidence="2 3" key="1">
    <citation type="journal article" date="2019" name="Int. J. Syst. Evol. Microbiol.">
        <title>The Global Catalogue of Microorganisms (GCM) 10K type strain sequencing project: providing services to taxonomists for standard genome sequencing and annotation.</title>
        <authorList>
            <consortium name="The Broad Institute Genomics Platform"/>
            <consortium name="The Broad Institute Genome Sequencing Center for Infectious Disease"/>
            <person name="Wu L."/>
            <person name="Ma J."/>
        </authorList>
    </citation>
    <scope>NUCLEOTIDE SEQUENCE [LARGE SCALE GENOMIC DNA]</scope>
    <source>
        <strain evidence="2 3">JCM 13850</strain>
    </source>
</reference>
<proteinExistence type="predicted"/>
<comment type="caution">
    <text evidence="2">The sequence shown here is derived from an EMBL/GenBank/DDBJ whole genome shotgun (WGS) entry which is preliminary data.</text>
</comment>